<dbReference type="RefSeq" id="WP_007416294.1">
    <property type="nucleotide sequence ID" value="NZ_ABOX02000025.1"/>
</dbReference>
<name>B9XKF1_PEDPL</name>
<proteinExistence type="predicted"/>
<gene>
    <name evidence="1" type="ORF">Cflav_PD2610</name>
</gene>
<comment type="caution">
    <text evidence="1">The sequence shown here is derived from an EMBL/GenBank/DDBJ whole genome shotgun (WGS) entry which is preliminary data.</text>
</comment>
<reference evidence="1 2" key="1">
    <citation type="journal article" date="2011" name="J. Bacteriol.">
        <title>Genome sequence of 'Pedosphaera parvula' Ellin514, an aerobic Verrucomicrobial isolate from pasture soil.</title>
        <authorList>
            <person name="Kant R."/>
            <person name="van Passel M.W."/>
            <person name="Sangwan P."/>
            <person name="Palva A."/>
            <person name="Lucas S."/>
            <person name="Copeland A."/>
            <person name="Lapidus A."/>
            <person name="Glavina Del Rio T."/>
            <person name="Dalin E."/>
            <person name="Tice H."/>
            <person name="Bruce D."/>
            <person name="Goodwin L."/>
            <person name="Pitluck S."/>
            <person name="Chertkov O."/>
            <person name="Larimer F.W."/>
            <person name="Land M.L."/>
            <person name="Hauser L."/>
            <person name="Brettin T.S."/>
            <person name="Detter J.C."/>
            <person name="Han S."/>
            <person name="de Vos W.M."/>
            <person name="Janssen P.H."/>
            <person name="Smidt H."/>
        </authorList>
    </citation>
    <scope>NUCLEOTIDE SEQUENCE [LARGE SCALE GENOMIC DNA]</scope>
    <source>
        <strain evidence="1 2">Ellin514</strain>
    </source>
</reference>
<protein>
    <submittedName>
        <fullName evidence="1">Uncharacterized protein</fullName>
    </submittedName>
</protein>
<evidence type="ECO:0000313" key="1">
    <source>
        <dbReference type="EMBL" id="EEF59621.1"/>
    </source>
</evidence>
<dbReference type="AlphaFoldDB" id="B9XKF1"/>
<dbReference type="EMBL" id="ABOX02000025">
    <property type="protein sequence ID" value="EEF59621.1"/>
    <property type="molecule type" value="Genomic_DNA"/>
</dbReference>
<accession>B9XKF1</accession>
<evidence type="ECO:0000313" key="2">
    <source>
        <dbReference type="Proteomes" id="UP000003688"/>
    </source>
</evidence>
<sequence>MSNSIATLSLEQLKRAVHVREQIETLTLELNQILGLSPLTYTRGGNRGSQNGLHGLNGSKRNLSPAARERIAAAQRIRWAKYNAAKPQKAVAAGKNRLSAAGRAKVAAAVTARWARFRAMKAKSNQPN</sequence>
<dbReference type="Proteomes" id="UP000003688">
    <property type="component" value="Unassembled WGS sequence"/>
</dbReference>
<organism evidence="1 2">
    <name type="scientific">Pedosphaera parvula (strain Ellin514)</name>
    <dbReference type="NCBI Taxonomy" id="320771"/>
    <lineage>
        <taxon>Bacteria</taxon>
        <taxon>Pseudomonadati</taxon>
        <taxon>Verrucomicrobiota</taxon>
        <taxon>Pedosphaerae</taxon>
        <taxon>Pedosphaerales</taxon>
        <taxon>Pedosphaeraceae</taxon>
        <taxon>Pedosphaera</taxon>
    </lineage>
</organism>
<keyword evidence="2" id="KW-1185">Reference proteome</keyword>